<dbReference type="InterPro" id="IPR007312">
    <property type="entry name" value="Phosphoesterase"/>
</dbReference>
<dbReference type="EMBL" id="SRJD01000007">
    <property type="protein sequence ID" value="TGA98445.1"/>
    <property type="molecule type" value="Genomic_DNA"/>
</dbReference>
<dbReference type="InterPro" id="IPR017850">
    <property type="entry name" value="Alkaline_phosphatase_core_sf"/>
</dbReference>
<name>A0A4Z0GMW7_9BACL</name>
<protein>
    <submittedName>
        <fullName evidence="2">Phospholipase</fullName>
    </submittedName>
</protein>
<dbReference type="CDD" id="cd16013">
    <property type="entry name" value="AcpA"/>
    <property type="match status" value="1"/>
</dbReference>
<reference evidence="2 3" key="1">
    <citation type="journal article" date="2015" name="Int. J. Syst. Evol. Microbiol.">
        <title>Sporolactobacillus shoreae sp. nov. and Sporolactobacillus spathodeae sp. nov., two spore-forming lactic acid bacteria isolated from tree barks in Thailand.</title>
        <authorList>
            <person name="Thamacharoensuk T."/>
            <person name="Kitahara M."/>
            <person name="Ohkuma M."/>
            <person name="Thongchul N."/>
            <person name="Tanasupawat S."/>
        </authorList>
    </citation>
    <scope>NUCLEOTIDE SEQUENCE [LARGE SCALE GENOMIC DNA]</scope>
    <source>
        <strain evidence="2 3">BK92</strain>
    </source>
</reference>
<dbReference type="Gene3D" id="3.40.720.10">
    <property type="entry name" value="Alkaline Phosphatase, subunit A"/>
    <property type="match status" value="1"/>
</dbReference>
<dbReference type="Proteomes" id="UP000298347">
    <property type="component" value="Unassembled WGS sequence"/>
</dbReference>
<sequence length="551" mass="59556">MIRLKSSKKWTAGLLAAVLVATGGYFALPNTQVLSAKSMAKHSNSYSYVKYQGSTTTPIKHVVVIFQENISFDHYFGTYPHALNPKGEPAFHAAPNTPTVNGLSGTLLTNNPNGANPQRLDRSQAVTGGNDHSYTNEQKATDSGLMDKYVTYGGHGSTNVMNYYDGNTVTGLWNYAQHYALNDNSFGTSYGPSTPGALNLVSGQTHGSVPYTANVTAGGEKISDGVVSGLVNNGTTYNDIDPYYDETSKGKTVALTGKNVGDLLNAKNITWGWFEGGFHNSGEKHDNVGGTGSTDYIPHHEPFQYYQSTANPNHLAPSKASLIGKTDQANHQYDLADFWTAANSGNLPAVSFLKAPANQDGHSGYSDPLDEQYFLTNTINNLEQLPSWKDTAVIIAYDDSDGWYDHVMPPLVNGSNDPTADALNGPGVAGQVKPGAYLDRAGYGPRLPLLVISPYARSNFVDNTLTDQSSVLRFIEDNWKLGRIGDQSFDAMAGSLENMFDFTNHGKNKALFLNPNTGLVESKQSARKQGQDYLKNLYKDAGVTIPKDALK</sequence>
<dbReference type="GO" id="GO:0042578">
    <property type="term" value="F:phosphoric ester hydrolase activity"/>
    <property type="evidence" value="ECO:0007669"/>
    <property type="project" value="UniProtKB-ARBA"/>
</dbReference>
<evidence type="ECO:0000313" key="3">
    <source>
        <dbReference type="Proteomes" id="UP000298347"/>
    </source>
</evidence>
<dbReference type="PANTHER" id="PTHR31956:SF1">
    <property type="entry name" value="NON-SPECIFIC PHOSPHOLIPASE C1"/>
    <property type="match status" value="1"/>
</dbReference>
<organism evidence="2 3">
    <name type="scientific">Sporolactobacillus shoreae</name>
    <dbReference type="NCBI Taxonomy" id="1465501"/>
    <lineage>
        <taxon>Bacteria</taxon>
        <taxon>Bacillati</taxon>
        <taxon>Bacillota</taxon>
        <taxon>Bacilli</taxon>
        <taxon>Bacillales</taxon>
        <taxon>Sporolactobacillaceae</taxon>
        <taxon>Sporolactobacillus</taxon>
    </lineage>
</organism>
<dbReference type="OrthoDB" id="980947at2"/>
<evidence type="ECO:0000256" key="1">
    <source>
        <dbReference type="ARBA" id="ARBA00022801"/>
    </source>
</evidence>
<proteinExistence type="predicted"/>
<keyword evidence="1" id="KW-0378">Hydrolase</keyword>
<dbReference type="Pfam" id="PF04185">
    <property type="entry name" value="Phosphoesterase"/>
    <property type="match status" value="1"/>
</dbReference>
<keyword evidence="3" id="KW-1185">Reference proteome</keyword>
<accession>A0A4Z0GMW7</accession>
<evidence type="ECO:0000313" key="2">
    <source>
        <dbReference type="EMBL" id="TGA98445.1"/>
    </source>
</evidence>
<dbReference type="RefSeq" id="WP_135348256.1">
    <property type="nucleotide sequence ID" value="NZ_SRJD01000007.1"/>
</dbReference>
<comment type="caution">
    <text evidence="2">The sequence shown here is derived from an EMBL/GenBank/DDBJ whole genome shotgun (WGS) entry which is preliminary data.</text>
</comment>
<dbReference type="PANTHER" id="PTHR31956">
    <property type="entry name" value="NON-SPECIFIC PHOSPHOLIPASE C4-RELATED"/>
    <property type="match status" value="1"/>
</dbReference>
<gene>
    <name evidence="2" type="ORF">E4665_07920</name>
</gene>
<dbReference type="AlphaFoldDB" id="A0A4Z0GMW7"/>